<gene>
    <name evidence="2" type="ORF">CYCCA115_LOCUS8871</name>
</gene>
<proteinExistence type="predicted"/>
<keyword evidence="1" id="KW-1133">Transmembrane helix</keyword>
<evidence type="ECO:0000256" key="1">
    <source>
        <dbReference type="SAM" id="Phobius"/>
    </source>
</evidence>
<organism evidence="2 3">
    <name type="scientific">Cylindrotheca closterium</name>
    <dbReference type="NCBI Taxonomy" id="2856"/>
    <lineage>
        <taxon>Eukaryota</taxon>
        <taxon>Sar</taxon>
        <taxon>Stramenopiles</taxon>
        <taxon>Ochrophyta</taxon>
        <taxon>Bacillariophyta</taxon>
        <taxon>Bacillariophyceae</taxon>
        <taxon>Bacillariophycidae</taxon>
        <taxon>Bacillariales</taxon>
        <taxon>Bacillariaceae</taxon>
        <taxon>Cylindrotheca</taxon>
    </lineage>
</organism>
<dbReference type="AlphaFoldDB" id="A0AAD2FJY1"/>
<keyword evidence="1" id="KW-0812">Transmembrane</keyword>
<feature type="transmembrane region" description="Helical" evidence="1">
    <location>
        <begin position="188"/>
        <end position="209"/>
    </location>
</feature>
<reference evidence="2" key="1">
    <citation type="submission" date="2023-08" db="EMBL/GenBank/DDBJ databases">
        <authorList>
            <person name="Audoor S."/>
            <person name="Bilcke G."/>
        </authorList>
    </citation>
    <scope>NUCLEOTIDE SEQUENCE</scope>
</reference>
<dbReference type="EMBL" id="CAKOGP040001224">
    <property type="protein sequence ID" value="CAJ1944405.1"/>
    <property type="molecule type" value="Genomic_DNA"/>
</dbReference>
<dbReference type="Proteomes" id="UP001295423">
    <property type="component" value="Unassembled WGS sequence"/>
</dbReference>
<protein>
    <submittedName>
        <fullName evidence="2">Uncharacterized protein</fullName>
    </submittedName>
</protein>
<accession>A0AAD2FJY1</accession>
<keyword evidence="3" id="KW-1185">Reference proteome</keyword>
<feature type="transmembrane region" description="Helical" evidence="1">
    <location>
        <begin position="221"/>
        <end position="240"/>
    </location>
</feature>
<keyword evidence="1" id="KW-0472">Membrane</keyword>
<evidence type="ECO:0000313" key="2">
    <source>
        <dbReference type="EMBL" id="CAJ1944405.1"/>
    </source>
</evidence>
<comment type="caution">
    <text evidence="2">The sequence shown here is derived from an EMBL/GenBank/DDBJ whole genome shotgun (WGS) entry which is preliminary data.</text>
</comment>
<sequence>MQLSLSYFAVATATSAAFQLGLDSRSAGITPFHQRSQFQLSLQKPSGNDEQEDNMLNNPIERRQALRTALLSASILTPTVARAFDRSFPDELTESDKSVSVVSIGGRSNAQQRATAAKEKEKAMKKNLINPFSVDDLLPSLVWSGALWFLSGSRSNPLTTPLGNLLYNEEEAQWLKDRNAGLFAAPPFEFLVLLGLVFVVLGFATQFALLQLAEGDSVVCFQLAGVALIWGGFFEIGRLASGEKRATREEFDRRLELKDEFDEFAKARILTSGNCHRSDVIAAFRRYNAKYRDPESTEYPLTDLEINKLLRMWNELENSGKAEMTSSGFWYGIEINKDADIIASRL</sequence>
<evidence type="ECO:0000313" key="3">
    <source>
        <dbReference type="Proteomes" id="UP001295423"/>
    </source>
</evidence>
<name>A0AAD2FJY1_9STRA</name>